<feature type="transmembrane region" description="Helical" evidence="6">
    <location>
        <begin position="119"/>
        <end position="137"/>
    </location>
</feature>
<dbReference type="PANTHER" id="PTHR42718">
    <property type="entry name" value="MAJOR FACILITATOR SUPERFAMILY MULTIDRUG TRANSPORTER MFSC"/>
    <property type="match status" value="1"/>
</dbReference>
<feature type="transmembrane region" description="Helical" evidence="6">
    <location>
        <begin position="233"/>
        <end position="253"/>
    </location>
</feature>
<dbReference type="AlphaFoldDB" id="A0A8G2BXD2"/>
<comment type="caution">
    <text evidence="8">The sequence shown here is derived from an EMBL/GenBank/DDBJ whole genome shotgun (WGS) entry which is preliminary data.</text>
</comment>
<dbReference type="InterPro" id="IPR036259">
    <property type="entry name" value="MFS_trans_sf"/>
</dbReference>
<feature type="transmembrane region" description="Helical" evidence="6">
    <location>
        <begin position="337"/>
        <end position="355"/>
    </location>
</feature>
<dbReference type="PANTHER" id="PTHR42718:SF9">
    <property type="entry name" value="MAJOR FACILITATOR SUPERFAMILY MULTIDRUG TRANSPORTER MFSC"/>
    <property type="match status" value="1"/>
</dbReference>
<dbReference type="CDD" id="cd17321">
    <property type="entry name" value="MFS_MMR_MDR_like"/>
    <property type="match status" value="1"/>
</dbReference>
<proteinExistence type="predicted"/>
<evidence type="ECO:0000256" key="5">
    <source>
        <dbReference type="ARBA" id="ARBA00023136"/>
    </source>
</evidence>
<evidence type="ECO:0000313" key="8">
    <source>
        <dbReference type="EMBL" id="SEG02611.1"/>
    </source>
</evidence>
<dbReference type="InterPro" id="IPR011701">
    <property type="entry name" value="MFS"/>
</dbReference>
<feature type="domain" description="Major facilitator superfamily (MFS) profile" evidence="7">
    <location>
        <begin position="21"/>
        <end position="458"/>
    </location>
</feature>
<comment type="subcellular location">
    <subcellularLocation>
        <location evidence="1">Membrane</location>
        <topology evidence="1">Multi-pass membrane protein</topology>
    </subcellularLocation>
</comment>
<feature type="transmembrane region" description="Helical" evidence="6">
    <location>
        <begin position="311"/>
        <end position="330"/>
    </location>
</feature>
<keyword evidence="5 6" id="KW-0472">Membrane</keyword>
<reference evidence="8 9" key="1">
    <citation type="submission" date="2016-10" db="EMBL/GenBank/DDBJ databases">
        <authorList>
            <person name="Varghese N."/>
            <person name="Submissions S."/>
        </authorList>
    </citation>
    <scope>NUCLEOTIDE SEQUENCE [LARGE SCALE GENOMIC DNA]</scope>
    <source>
        <strain evidence="8 9">DSM 29073</strain>
    </source>
</reference>
<protein>
    <submittedName>
        <fullName evidence="8">MFS transporter, DHA2 family, multidrug resistance protein</fullName>
    </submittedName>
</protein>
<feature type="transmembrane region" description="Helical" evidence="6">
    <location>
        <begin position="20"/>
        <end position="43"/>
    </location>
</feature>
<feature type="transmembrane region" description="Helical" evidence="6">
    <location>
        <begin position="207"/>
        <end position="227"/>
    </location>
</feature>
<keyword evidence="4 6" id="KW-1133">Transmembrane helix</keyword>
<name>A0A8G2BXD2_9BACT</name>
<dbReference type="FunFam" id="1.20.1720.10:FF:000011">
    <property type="entry name" value="Transporter, major facilitator family"/>
    <property type="match status" value="1"/>
</dbReference>
<evidence type="ECO:0000256" key="3">
    <source>
        <dbReference type="ARBA" id="ARBA00022692"/>
    </source>
</evidence>
<dbReference type="PROSITE" id="PS50850">
    <property type="entry name" value="MFS"/>
    <property type="match status" value="1"/>
</dbReference>
<evidence type="ECO:0000256" key="2">
    <source>
        <dbReference type="ARBA" id="ARBA00022448"/>
    </source>
</evidence>
<dbReference type="SUPFAM" id="SSF103473">
    <property type="entry name" value="MFS general substrate transporter"/>
    <property type="match status" value="1"/>
</dbReference>
<feature type="transmembrane region" description="Helical" evidence="6">
    <location>
        <begin position="87"/>
        <end position="113"/>
    </location>
</feature>
<dbReference type="EMBL" id="FNVS01000012">
    <property type="protein sequence ID" value="SEG02611.1"/>
    <property type="molecule type" value="Genomic_DNA"/>
</dbReference>
<gene>
    <name evidence="8" type="ORF">SAMN05444001_11289</name>
</gene>
<feature type="transmembrane region" description="Helical" evidence="6">
    <location>
        <begin position="149"/>
        <end position="169"/>
    </location>
</feature>
<feature type="transmembrane region" description="Helical" evidence="6">
    <location>
        <begin position="433"/>
        <end position="452"/>
    </location>
</feature>
<keyword evidence="3 6" id="KW-0812">Transmembrane</keyword>
<feature type="transmembrane region" description="Helical" evidence="6">
    <location>
        <begin position="55"/>
        <end position="75"/>
    </location>
</feature>
<dbReference type="GO" id="GO:0016020">
    <property type="term" value="C:membrane"/>
    <property type="evidence" value="ECO:0007669"/>
    <property type="project" value="UniProtKB-SubCell"/>
</dbReference>
<evidence type="ECO:0000313" key="9">
    <source>
        <dbReference type="Proteomes" id="UP000236725"/>
    </source>
</evidence>
<evidence type="ECO:0000256" key="6">
    <source>
        <dbReference type="SAM" id="Phobius"/>
    </source>
</evidence>
<dbReference type="InterPro" id="IPR020846">
    <property type="entry name" value="MFS_dom"/>
</dbReference>
<evidence type="ECO:0000259" key="7">
    <source>
        <dbReference type="PROSITE" id="PS50850"/>
    </source>
</evidence>
<dbReference type="Pfam" id="PF07690">
    <property type="entry name" value="MFS_1"/>
    <property type="match status" value="1"/>
</dbReference>
<sequence>MSDNTNLQVPDGVPVPRRYWAILAIGFGITVSVLDGVIANVALPAIAKDLHTNPSLSIWVVNAYQLAITISLLSLSSIGEIWGYRKVYTYGLLLFSCTSLACALSDSLSTLIIARTLQGFGAAAITSVNTALIRIIYPKRFLARGMGLNALVISVSAAAGPTIAAGILSVANWPWLFAINIPIGVTALLISYRFLPPNPIKIKGRRFDIEGGLLNAVTFALLIAIIEGFTHDINIYIILIIVTIAILTGYVYIKRETKQDYPLFPVDLLKIPIFSLSILASVFSFMSQMLAMVSLPFFLQRVLGKDEVATGLLLTPWPLATMIFAPLAGFLSDKIKAGMLGCIGMLIFATGLFLLATMPSNPSNIEIIWRMAICGCGFGLFQTPNNSTIIGSAPSSRSGGASGMLGTARLMGQTMGASLVALMFKLFPGHSMHVSLLLGCIISVVAAFISVLRVGNKI</sequence>
<dbReference type="RefSeq" id="WP_103983750.1">
    <property type="nucleotide sequence ID" value="NZ_FNVS01000012.1"/>
</dbReference>
<dbReference type="Proteomes" id="UP000236725">
    <property type="component" value="Unassembled WGS sequence"/>
</dbReference>
<evidence type="ECO:0000256" key="4">
    <source>
        <dbReference type="ARBA" id="ARBA00022989"/>
    </source>
</evidence>
<dbReference type="PRINTS" id="PR01036">
    <property type="entry name" value="TCRTETB"/>
</dbReference>
<keyword evidence="9" id="KW-1185">Reference proteome</keyword>
<feature type="transmembrane region" description="Helical" evidence="6">
    <location>
        <begin position="273"/>
        <end position="299"/>
    </location>
</feature>
<dbReference type="GO" id="GO:0022857">
    <property type="term" value="F:transmembrane transporter activity"/>
    <property type="evidence" value="ECO:0007669"/>
    <property type="project" value="InterPro"/>
</dbReference>
<evidence type="ECO:0000256" key="1">
    <source>
        <dbReference type="ARBA" id="ARBA00004141"/>
    </source>
</evidence>
<dbReference type="Gene3D" id="1.20.1250.20">
    <property type="entry name" value="MFS general substrate transporter like domains"/>
    <property type="match status" value="1"/>
</dbReference>
<dbReference type="FunFam" id="1.20.1250.20:FF:000168">
    <property type="entry name" value="Transporter, major facilitator family"/>
    <property type="match status" value="1"/>
</dbReference>
<accession>A0A8G2BXD2</accession>
<dbReference type="Gene3D" id="1.20.1720.10">
    <property type="entry name" value="Multidrug resistance protein D"/>
    <property type="match status" value="1"/>
</dbReference>
<keyword evidence="2" id="KW-0813">Transport</keyword>
<organism evidence="8 9">
    <name type="scientific">Parabacteroides chinchillae</name>
    <dbReference type="NCBI Taxonomy" id="871327"/>
    <lineage>
        <taxon>Bacteria</taxon>
        <taxon>Pseudomonadati</taxon>
        <taxon>Bacteroidota</taxon>
        <taxon>Bacteroidia</taxon>
        <taxon>Bacteroidales</taxon>
        <taxon>Tannerellaceae</taxon>
        <taxon>Parabacteroides</taxon>
    </lineage>
</organism>
<feature type="transmembrane region" description="Helical" evidence="6">
    <location>
        <begin position="175"/>
        <end position="195"/>
    </location>
</feature>